<proteinExistence type="predicted"/>
<dbReference type="SUPFAM" id="SSF103473">
    <property type="entry name" value="MFS general substrate transporter"/>
    <property type="match status" value="1"/>
</dbReference>
<dbReference type="CDD" id="cd17324">
    <property type="entry name" value="MFS_NepI_like"/>
    <property type="match status" value="1"/>
</dbReference>
<dbReference type="GO" id="GO:0022857">
    <property type="term" value="F:transmembrane transporter activity"/>
    <property type="evidence" value="ECO:0007669"/>
    <property type="project" value="InterPro"/>
</dbReference>
<evidence type="ECO:0000256" key="3">
    <source>
        <dbReference type="ARBA" id="ARBA00022692"/>
    </source>
</evidence>
<accession>A0A1M5XL16</accession>
<dbReference type="Pfam" id="PF07690">
    <property type="entry name" value="MFS_1"/>
    <property type="match status" value="1"/>
</dbReference>
<reference evidence="8 9" key="1">
    <citation type="submission" date="2016-11" db="EMBL/GenBank/DDBJ databases">
        <authorList>
            <person name="Jaros S."/>
            <person name="Januszkiewicz K."/>
            <person name="Wedrychowicz H."/>
        </authorList>
    </citation>
    <scope>NUCLEOTIDE SEQUENCE [LARGE SCALE GENOMIC DNA]</scope>
    <source>
        <strain evidence="8 9">DSM 24574</strain>
    </source>
</reference>
<feature type="transmembrane region" description="Helical" evidence="6">
    <location>
        <begin position="287"/>
        <end position="304"/>
    </location>
</feature>
<comment type="subcellular location">
    <subcellularLocation>
        <location evidence="1">Cell membrane</location>
        <topology evidence="1">Multi-pass membrane protein</topology>
    </subcellularLocation>
</comment>
<sequence length="432" mass="46526">MTQPSTTKQKIFSSYEVFIIAVLTFLQFTIILDFMVLSPLGAILMPKLHITTAQFGMVVSGYAISAGLSGLLAAGFADKFDRKKMLLFFYAGFIAGTAFCALAQDYYALLLARIFTGIFGGVIGSISFAIITDLFKLEVRGRVMGFVQMAFAGSQVLGIPIGFYLANKWDWHLPFVLIVVVSLIVGVLIVMYMRPVDSHLHNKIQRNALKHLFQTVTRSEYAKAFAATTLLATGGFMLMPFGSAFSINNLGLSADVLPALYLVTGIFSMGTGPFIGKLTDSIGKYKVFVLGSVLTSVLVAYYCNLGVTPFWLVTLISVLMFAGVSSRMIASSALISAVPDPQDRGAFMSVNSSVQQISGGIATFVAGLIVVQSPDGKLERYGALGWVVIGATALTVFLMYFLNQYVMQKAASAPPKPTVVEATPQEVAPSIE</sequence>
<dbReference type="PROSITE" id="PS50850">
    <property type="entry name" value="MFS"/>
    <property type="match status" value="1"/>
</dbReference>
<dbReference type="EMBL" id="FQWQ01000006">
    <property type="protein sequence ID" value="SHI00436.1"/>
    <property type="molecule type" value="Genomic_DNA"/>
</dbReference>
<evidence type="ECO:0000256" key="5">
    <source>
        <dbReference type="ARBA" id="ARBA00023136"/>
    </source>
</evidence>
<evidence type="ECO:0000256" key="1">
    <source>
        <dbReference type="ARBA" id="ARBA00004651"/>
    </source>
</evidence>
<dbReference type="InterPro" id="IPR011701">
    <property type="entry name" value="MFS"/>
</dbReference>
<dbReference type="InterPro" id="IPR020846">
    <property type="entry name" value="MFS_dom"/>
</dbReference>
<dbReference type="PANTHER" id="PTHR43124">
    <property type="entry name" value="PURINE EFFLUX PUMP PBUE"/>
    <property type="match status" value="1"/>
</dbReference>
<dbReference type="OrthoDB" id="9812221at2"/>
<feature type="transmembrane region" description="Helical" evidence="6">
    <location>
        <begin position="259"/>
        <end position="275"/>
    </location>
</feature>
<feature type="transmembrane region" description="Helical" evidence="6">
    <location>
        <begin position="143"/>
        <end position="165"/>
    </location>
</feature>
<feature type="transmembrane region" description="Helical" evidence="6">
    <location>
        <begin position="86"/>
        <end position="104"/>
    </location>
</feature>
<dbReference type="Gene3D" id="1.20.1250.20">
    <property type="entry name" value="MFS general substrate transporter like domains"/>
    <property type="match status" value="1"/>
</dbReference>
<dbReference type="PANTHER" id="PTHR43124:SF3">
    <property type="entry name" value="CHLORAMPHENICOL EFFLUX PUMP RV0191"/>
    <property type="match status" value="1"/>
</dbReference>
<feature type="transmembrane region" description="Helical" evidence="6">
    <location>
        <begin position="310"/>
        <end position="338"/>
    </location>
</feature>
<feature type="transmembrane region" description="Helical" evidence="6">
    <location>
        <begin position="171"/>
        <end position="193"/>
    </location>
</feature>
<protein>
    <submittedName>
        <fullName evidence="8">Predicted arabinose efflux permease, MFS family</fullName>
    </submittedName>
</protein>
<feature type="transmembrane region" description="Helical" evidence="6">
    <location>
        <begin position="350"/>
        <end position="371"/>
    </location>
</feature>
<dbReference type="Proteomes" id="UP000184212">
    <property type="component" value="Unassembled WGS sequence"/>
</dbReference>
<evidence type="ECO:0000256" key="4">
    <source>
        <dbReference type="ARBA" id="ARBA00022989"/>
    </source>
</evidence>
<dbReference type="AlphaFoldDB" id="A0A1M5XL16"/>
<keyword evidence="2" id="KW-1003">Cell membrane</keyword>
<dbReference type="InterPro" id="IPR050189">
    <property type="entry name" value="MFS_Efflux_Transporters"/>
</dbReference>
<feature type="transmembrane region" description="Helical" evidence="6">
    <location>
        <begin position="110"/>
        <end position="131"/>
    </location>
</feature>
<evidence type="ECO:0000256" key="6">
    <source>
        <dbReference type="SAM" id="Phobius"/>
    </source>
</evidence>
<feature type="transmembrane region" description="Helical" evidence="6">
    <location>
        <begin position="52"/>
        <end position="74"/>
    </location>
</feature>
<evidence type="ECO:0000313" key="8">
    <source>
        <dbReference type="EMBL" id="SHI00436.1"/>
    </source>
</evidence>
<evidence type="ECO:0000313" key="9">
    <source>
        <dbReference type="Proteomes" id="UP000184212"/>
    </source>
</evidence>
<keyword evidence="9" id="KW-1185">Reference proteome</keyword>
<feature type="transmembrane region" description="Helical" evidence="6">
    <location>
        <begin position="224"/>
        <end position="247"/>
    </location>
</feature>
<dbReference type="RefSeq" id="WP_073143211.1">
    <property type="nucleotide sequence ID" value="NZ_FQWQ01000006.1"/>
</dbReference>
<dbReference type="GO" id="GO:0005886">
    <property type="term" value="C:plasma membrane"/>
    <property type="evidence" value="ECO:0007669"/>
    <property type="project" value="UniProtKB-SubCell"/>
</dbReference>
<gene>
    <name evidence="8" type="ORF">SAMN04488109_6686</name>
</gene>
<keyword evidence="4 6" id="KW-1133">Transmembrane helix</keyword>
<name>A0A1M5XL16_9BACT</name>
<feature type="transmembrane region" description="Helical" evidence="6">
    <location>
        <begin position="383"/>
        <end position="402"/>
    </location>
</feature>
<dbReference type="STRING" id="947013.SAMN04488109_6686"/>
<feature type="transmembrane region" description="Helical" evidence="6">
    <location>
        <begin position="12"/>
        <end position="32"/>
    </location>
</feature>
<feature type="domain" description="Major facilitator superfamily (MFS) profile" evidence="7">
    <location>
        <begin position="19"/>
        <end position="407"/>
    </location>
</feature>
<keyword evidence="5 6" id="KW-0472">Membrane</keyword>
<evidence type="ECO:0000259" key="7">
    <source>
        <dbReference type="PROSITE" id="PS50850"/>
    </source>
</evidence>
<evidence type="ECO:0000256" key="2">
    <source>
        <dbReference type="ARBA" id="ARBA00022475"/>
    </source>
</evidence>
<dbReference type="InterPro" id="IPR036259">
    <property type="entry name" value="MFS_trans_sf"/>
</dbReference>
<organism evidence="8 9">
    <name type="scientific">Chryseolinea serpens</name>
    <dbReference type="NCBI Taxonomy" id="947013"/>
    <lineage>
        <taxon>Bacteria</taxon>
        <taxon>Pseudomonadati</taxon>
        <taxon>Bacteroidota</taxon>
        <taxon>Cytophagia</taxon>
        <taxon>Cytophagales</taxon>
        <taxon>Fulvivirgaceae</taxon>
        <taxon>Chryseolinea</taxon>
    </lineage>
</organism>
<keyword evidence="3 6" id="KW-0812">Transmembrane</keyword>